<dbReference type="RefSeq" id="WP_123323725.1">
    <property type="nucleotide sequence ID" value="NZ_JBHRSX010000095.1"/>
</dbReference>
<evidence type="ECO:0000256" key="1">
    <source>
        <dbReference type="SAM" id="Phobius"/>
    </source>
</evidence>
<sequence>MHVIIKDKFTLLTDQHDGTKVKFGLGLGILLSVLIAWLALNLLFPKEIKSNPPAIMYELEASNRPATDSELNEIFNYYRSIWQFDYEYIQANKDVIFQNNLVSDAPHKRQYFHARAIAVAPLLDKPLNDWLEYLKNEPAPASSQVFFALQETYSRANHCESLLTLETLKAWYFANGYRERQLSCGTAEQRSLFEFLSLFNFETRRQPDLIFAAIAKIENPSVREKILASYEAHLTTLSELFNRYDGAERLQAALESDRSPQLEINWYQYLQQK</sequence>
<gene>
    <name evidence="2" type="ORF">ACFOEW_17235</name>
</gene>
<dbReference type="Proteomes" id="UP001595477">
    <property type="component" value="Unassembled WGS sequence"/>
</dbReference>
<dbReference type="EMBL" id="JBHRSX010000095">
    <property type="protein sequence ID" value="MFC3203556.1"/>
    <property type="molecule type" value="Genomic_DNA"/>
</dbReference>
<evidence type="ECO:0000313" key="3">
    <source>
        <dbReference type="Proteomes" id="UP001595477"/>
    </source>
</evidence>
<organism evidence="2 3">
    <name type="scientific">Alteromonas oceani</name>
    <dbReference type="NCBI Taxonomy" id="2071609"/>
    <lineage>
        <taxon>Bacteria</taxon>
        <taxon>Pseudomonadati</taxon>
        <taxon>Pseudomonadota</taxon>
        <taxon>Gammaproteobacteria</taxon>
        <taxon>Alteromonadales</taxon>
        <taxon>Alteromonadaceae</taxon>
        <taxon>Alteromonas/Salinimonas group</taxon>
        <taxon>Alteromonas</taxon>
    </lineage>
</organism>
<comment type="caution">
    <text evidence="2">The sequence shown here is derived from an EMBL/GenBank/DDBJ whole genome shotgun (WGS) entry which is preliminary data.</text>
</comment>
<keyword evidence="3" id="KW-1185">Reference proteome</keyword>
<feature type="transmembrane region" description="Helical" evidence="1">
    <location>
        <begin position="21"/>
        <end position="44"/>
    </location>
</feature>
<keyword evidence="1" id="KW-1133">Transmembrane helix</keyword>
<evidence type="ECO:0000313" key="2">
    <source>
        <dbReference type="EMBL" id="MFC3203556.1"/>
    </source>
</evidence>
<keyword evidence="1" id="KW-0472">Membrane</keyword>
<name>A0ABV7K5E2_9ALTE</name>
<protein>
    <submittedName>
        <fullName evidence="2">Uncharacterized protein</fullName>
    </submittedName>
</protein>
<reference evidence="3" key="1">
    <citation type="journal article" date="2019" name="Int. J. Syst. Evol. Microbiol.">
        <title>The Global Catalogue of Microorganisms (GCM) 10K type strain sequencing project: providing services to taxonomists for standard genome sequencing and annotation.</title>
        <authorList>
            <consortium name="The Broad Institute Genomics Platform"/>
            <consortium name="The Broad Institute Genome Sequencing Center for Infectious Disease"/>
            <person name="Wu L."/>
            <person name="Ma J."/>
        </authorList>
    </citation>
    <scope>NUCLEOTIDE SEQUENCE [LARGE SCALE GENOMIC DNA]</scope>
    <source>
        <strain evidence="3">KCTC 52449</strain>
    </source>
</reference>
<proteinExistence type="predicted"/>
<keyword evidence="1" id="KW-0812">Transmembrane</keyword>
<accession>A0ABV7K5E2</accession>